<comment type="function">
    <text evidence="15">Minus-end microtubule-dependent motor protein. Involved in apically targeted transport. Required for zonula adherens maintenance.</text>
</comment>
<dbReference type="InterPro" id="IPR019821">
    <property type="entry name" value="Kinesin_motor_CS"/>
</dbReference>
<feature type="coiled-coil region" evidence="18">
    <location>
        <begin position="438"/>
        <end position="487"/>
    </location>
</feature>
<dbReference type="GO" id="GO:0005871">
    <property type="term" value="C:kinesin complex"/>
    <property type="evidence" value="ECO:0007669"/>
    <property type="project" value="UniProtKB-ARBA"/>
</dbReference>
<dbReference type="GO" id="GO:0005813">
    <property type="term" value="C:centrosome"/>
    <property type="evidence" value="ECO:0007669"/>
    <property type="project" value="UniProtKB-SubCell"/>
</dbReference>
<name>A0AAN9GMU1_9CAEN</name>
<feature type="compositionally biased region" description="Basic and acidic residues" evidence="19">
    <location>
        <begin position="247"/>
        <end position="257"/>
    </location>
</feature>
<keyword evidence="6 17" id="KW-0493">Microtubule</keyword>
<dbReference type="SUPFAM" id="SSF52540">
    <property type="entry name" value="P-loop containing nucleoside triphosphate hydrolases"/>
    <property type="match status" value="1"/>
</dbReference>
<feature type="region of interest" description="Disordered" evidence="19">
    <location>
        <begin position="84"/>
        <end position="106"/>
    </location>
</feature>
<feature type="binding site" evidence="16">
    <location>
        <begin position="666"/>
        <end position="673"/>
    </location>
    <ligand>
        <name>ATP</name>
        <dbReference type="ChEBI" id="CHEBI:30616"/>
    </ligand>
</feature>
<sequence>MVWSSHRFRWGYVCSNCGSNRDTGKRVFIVNAPGGDVGEPESSPACSEVEYSMLKRELHERNCQRDDLVIKIRDLTDNNKKYKERLETRETSKRQQVVTKTHASQLSDRDHLIASLQAVIEDQEATITQLDRRIHGNNTSGTTNPSSTVSTSYPLTSASAHPTSSFPSSPSSSSPTDAESSRTGGTSRLVADIQCLHDEKTKLVSQLAEAQAQLDVCEAEHSQKIAALQRSLAEREKFSSHHGGTKKNIEQGIHDTKTGSCSTDTEKQLEKVQAENDRLAAEVSSLHRFYTRKPSASYSFQAEDFRKLEDESEQLHHQLQEAEACMQQKEEYWGEQEAHLRAQLAQAHNKMSSHSNWQEKESTLRAEITGAHTEKRQTAQQLRDLQAKWTALQAKDPDVITKIIQVEVESEGLKEQVGELTDKVLDWERHCADRDKMVADMQKQIEFLNDKLEKGAEERKLLQECLTEEAEKERNSKELAVADVRREMEKKMYDLQVTNQQMKLKLAYLASSFDGVKQAYILLSRQARQFPQMVAITLRETQEKMLSAVKDVGEENKSLVRKYHKEMKLRKKYHNELVELKGNIRVFCRVRPPIKEDGTGSQADMVVTYDPDDDGLVYISNKGRIQTFDFDRVFSPISTQCQVFDEVSALVTSCIDGFNVCIFAYGQTGSGKTYTMEGPSGDQGINQRALAELFQETADRGDDWHYTIDVSVLEIYNETIRDLLSADNGNKLDVKMKGEGGFHVPGLVTVTVSSQRDVNQVFAEGKKNRATATTNMNEHSSRSHCLLCVTVTGVNRTTSTRSFGRLNLVDLAGSERVSKSGADGTRLKEAQNINKSLSCLGDVIHALRVKQNHIPFRNSKLTYLLQDSLGGDSKTLMIVQVAPVEKNVSETVCSLTFGQRVRSVELGAASRKIETGDFEKIPTSPKGTTDSPALKKLGPSSPSTKSPALQSQSRFTPGKSSPANRVTRQTSRK</sequence>
<evidence type="ECO:0000256" key="4">
    <source>
        <dbReference type="ARBA" id="ARBA00022490"/>
    </source>
</evidence>
<dbReference type="PANTHER" id="PTHR47972">
    <property type="entry name" value="KINESIN-LIKE PROTEIN KLP-3"/>
    <property type="match status" value="1"/>
</dbReference>
<comment type="subcellular location">
    <subcellularLocation>
        <location evidence="3">Cell junction</location>
        <location evidence="3">Adherens junction</location>
    </subcellularLocation>
    <subcellularLocation>
        <location evidence="2">Cytoplasm</location>
        <location evidence="2">Cytoskeleton</location>
        <location evidence="2">Microtubule organizing center</location>
        <location evidence="2">Centrosome</location>
    </subcellularLocation>
    <subcellularLocation>
        <location evidence="1">Cytoplasmic vesicle membrane</location>
        <topology evidence="1">Peripheral membrane protein</topology>
    </subcellularLocation>
</comment>
<reference evidence="21 22" key="1">
    <citation type="submission" date="2024-02" db="EMBL/GenBank/DDBJ databases">
        <title>Chromosome-scale genome assembly of the rough periwinkle Littorina saxatilis.</title>
        <authorList>
            <person name="De Jode A."/>
            <person name="Faria R."/>
            <person name="Formenti G."/>
            <person name="Sims Y."/>
            <person name="Smith T.P."/>
            <person name="Tracey A."/>
            <person name="Wood J.M.D."/>
            <person name="Zagrodzka Z.B."/>
            <person name="Johannesson K."/>
            <person name="Butlin R.K."/>
            <person name="Leder E.H."/>
        </authorList>
    </citation>
    <scope>NUCLEOTIDE SEQUENCE [LARGE SCALE GENOMIC DNA]</scope>
    <source>
        <strain evidence="21">Snail1</strain>
        <tissue evidence="21">Muscle</tissue>
    </source>
</reference>
<dbReference type="PANTHER" id="PTHR47972:SF28">
    <property type="entry name" value="KINESIN-LIKE PROTEIN KLP-3"/>
    <property type="match status" value="1"/>
</dbReference>
<dbReference type="InterPro" id="IPR027417">
    <property type="entry name" value="P-loop_NTPase"/>
</dbReference>
<keyword evidence="13" id="KW-0206">Cytoskeleton</keyword>
<dbReference type="GO" id="GO:0007018">
    <property type="term" value="P:microtubule-based movement"/>
    <property type="evidence" value="ECO:0007669"/>
    <property type="project" value="InterPro"/>
</dbReference>
<keyword evidence="22" id="KW-1185">Reference proteome</keyword>
<dbReference type="InterPro" id="IPR027640">
    <property type="entry name" value="Kinesin-like_fam"/>
</dbReference>
<dbReference type="CDD" id="cd01366">
    <property type="entry name" value="KISc_C_terminal"/>
    <property type="match status" value="1"/>
</dbReference>
<evidence type="ECO:0000256" key="19">
    <source>
        <dbReference type="SAM" id="MobiDB-lite"/>
    </source>
</evidence>
<dbReference type="InterPro" id="IPR036961">
    <property type="entry name" value="Kinesin_motor_dom_sf"/>
</dbReference>
<keyword evidence="8 16" id="KW-0067">ATP-binding</keyword>
<feature type="domain" description="Kinesin motor" evidence="20">
    <location>
        <begin position="583"/>
        <end position="904"/>
    </location>
</feature>
<organism evidence="21 22">
    <name type="scientific">Littorina saxatilis</name>
    <dbReference type="NCBI Taxonomy" id="31220"/>
    <lineage>
        <taxon>Eukaryota</taxon>
        <taxon>Metazoa</taxon>
        <taxon>Spiralia</taxon>
        <taxon>Lophotrochozoa</taxon>
        <taxon>Mollusca</taxon>
        <taxon>Gastropoda</taxon>
        <taxon>Caenogastropoda</taxon>
        <taxon>Littorinimorpha</taxon>
        <taxon>Littorinoidea</taxon>
        <taxon>Littorinidae</taxon>
        <taxon>Littorina</taxon>
    </lineage>
</organism>
<dbReference type="FunFam" id="3.40.850.10:FF:000022">
    <property type="entry name" value="Kinesin-like protein"/>
    <property type="match status" value="1"/>
</dbReference>
<feature type="compositionally biased region" description="Basic and acidic residues" evidence="19">
    <location>
        <begin position="84"/>
        <end position="93"/>
    </location>
</feature>
<evidence type="ECO:0000256" key="10">
    <source>
        <dbReference type="ARBA" id="ARBA00023054"/>
    </source>
</evidence>
<evidence type="ECO:0000256" key="1">
    <source>
        <dbReference type="ARBA" id="ARBA00004284"/>
    </source>
</evidence>
<keyword evidence="4" id="KW-0963">Cytoplasm</keyword>
<dbReference type="Gene3D" id="3.40.850.10">
    <property type="entry name" value="Kinesin motor domain"/>
    <property type="match status" value="1"/>
</dbReference>
<feature type="compositionally biased region" description="Polar residues" evidence="19">
    <location>
        <begin position="94"/>
        <end position="106"/>
    </location>
</feature>
<dbReference type="GO" id="GO:0005874">
    <property type="term" value="C:microtubule"/>
    <property type="evidence" value="ECO:0007669"/>
    <property type="project" value="UniProtKB-KW"/>
</dbReference>
<accession>A0AAN9GMU1</accession>
<evidence type="ECO:0000256" key="2">
    <source>
        <dbReference type="ARBA" id="ARBA00004300"/>
    </source>
</evidence>
<evidence type="ECO:0000256" key="6">
    <source>
        <dbReference type="ARBA" id="ARBA00022701"/>
    </source>
</evidence>
<evidence type="ECO:0000259" key="20">
    <source>
        <dbReference type="PROSITE" id="PS50067"/>
    </source>
</evidence>
<dbReference type="Proteomes" id="UP001374579">
    <property type="component" value="Unassembled WGS sequence"/>
</dbReference>
<evidence type="ECO:0000256" key="5">
    <source>
        <dbReference type="ARBA" id="ARBA00022553"/>
    </source>
</evidence>
<evidence type="ECO:0000256" key="8">
    <source>
        <dbReference type="ARBA" id="ARBA00022840"/>
    </source>
</evidence>
<feature type="coiled-coil region" evidence="18">
    <location>
        <begin position="262"/>
        <end position="325"/>
    </location>
</feature>
<dbReference type="GO" id="GO:0005912">
    <property type="term" value="C:adherens junction"/>
    <property type="evidence" value="ECO:0007669"/>
    <property type="project" value="UniProtKB-SubCell"/>
</dbReference>
<comment type="similarity">
    <text evidence="16 17">Belongs to the TRAFAC class myosin-kinesin ATPase superfamily. Kinesin family.</text>
</comment>
<evidence type="ECO:0000256" key="12">
    <source>
        <dbReference type="ARBA" id="ARBA00023175"/>
    </source>
</evidence>
<comment type="caution">
    <text evidence="21">The sequence shown here is derived from an EMBL/GenBank/DDBJ whole genome shotgun (WGS) entry which is preliminary data.</text>
</comment>
<evidence type="ECO:0000256" key="9">
    <source>
        <dbReference type="ARBA" id="ARBA00022949"/>
    </source>
</evidence>
<dbReference type="GO" id="GO:0003777">
    <property type="term" value="F:microtubule motor activity"/>
    <property type="evidence" value="ECO:0007669"/>
    <property type="project" value="InterPro"/>
</dbReference>
<keyword evidence="12 16" id="KW-0505">Motor protein</keyword>
<keyword evidence="10 18" id="KW-0175">Coiled coil</keyword>
<dbReference type="GO" id="GO:0008017">
    <property type="term" value="F:microtubule binding"/>
    <property type="evidence" value="ECO:0007669"/>
    <property type="project" value="InterPro"/>
</dbReference>
<evidence type="ECO:0000256" key="14">
    <source>
        <dbReference type="ARBA" id="ARBA00023329"/>
    </source>
</evidence>
<evidence type="ECO:0000256" key="18">
    <source>
        <dbReference type="SAM" id="Coils"/>
    </source>
</evidence>
<feature type="coiled-coil region" evidence="18">
    <location>
        <begin position="193"/>
        <end position="220"/>
    </location>
</feature>
<gene>
    <name evidence="21" type="ORF">V1264_000484</name>
</gene>
<keyword evidence="7 16" id="KW-0547">Nucleotide-binding</keyword>
<evidence type="ECO:0000256" key="7">
    <source>
        <dbReference type="ARBA" id="ARBA00022741"/>
    </source>
</evidence>
<dbReference type="PROSITE" id="PS00411">
    <property type="entry name" value="KINESIN_MOTOR_1"/>
    <property type="match status" value="1"/>
</dbReference>
<proteinExistence type="inferred from homology"/>
<evidence type="ECO:0000313" key="21">
    <source>
        <dbReference type="EMBL" id="KAK7114423.1"/>
    </source>
</evidence>
<keyword evidence="14" id="KW-0968">Cytoplasmic vesicle</keyword>
<feature type="region of interest" description="Disordered" evidence="19">
    <location>
        <begin position="130"/>
        <end position="186"/>
    </location>
</feature>
<dbReference type="Pfam" id="PF00225">
    <property type="entry name" value="Kinesin"/>
    <property type="match status" value="1"/>
</dbReference>
<feature type="compositionally biased region" description="Polar residues" evidence="19">
    <location>
        <begin position="940"/>
        <end position="973"/>
    </location>
</feature>
<feature type="region of interest" description="Disordered" evidence="19">
    <location>
        <begin position="238"/>
        <end position="261"/>
    </location>
</feature>
<evidence type="ECO:0000313" key="22">
    <source>
        <dbReference type="Proteomes" id="UP001374579"/>
    </source>
</evidence>
<evidence type="ECO:0000256" key="16">
    <source>
        <dbReference type="PROSITE-ProRule" id="PRU00283"/>
    </source>
</evidence>
<evidence type="ECO:0000256" key="17">
    <source>
        <dbReference type="RuleBase" id="RU000394"/>
    </source>
</evidence>
<dbReference type="PROSITE" id="PS50067">
    <property type="entry name" value="KINESIN_MOTOR_2"/>
    <property type="match status" value="1"/>
</dbReference>
<dbReference type="InterPro" id="IPR001752">
    <property type="entry name" value="Kinesin_motor_dom"/>
</dbReference>
<evidence type="ECO:0000256" key="3">
    <source>
        <dbReference type="ARBA" id="ARBA00004536"/>
    </source>
</evidence>
<protein>
    <recommendedName>
        <fullName evidence="17">Kinesin-like protein</fullName>
    </recommendedName>
</protein>
<keyword evidence="11" id="KW-0472">Membrane</keyword>
<dbReference type="SMART" id="SM00129">
    <property type="entry name" value="KISc"/>
    <property type="match status" value="1"/>
</dbReference>
<evidence type="ECO:0000256" key="15">
    <source>
        <dbReference type="ARBA" id="ARBA00060102"/>
    </source>
</evidence>
<dbReference type="PRINTS" id="PR00380">
    <property type="entry name" value="KINESINHEAVY"/>
</dbReference>
<keyword evidence="9" id="KW-0965">Cell junction</keyword>
<dbReference type="AlphaFoldDB" id="A0AAN9GMU1"/>
<feature type="region of interest" description="Disordered" evidence="19">
    <location>
        <begin position="916"/>
        <end position="973"/>
    </location>
</feature>
<evidence type="ECO:0000256" key="13">
    <source>
        <dbReference type="ARBA" id="ARBA00023212"/>
    </source>
</evidence>
<dbReference type="EMBL" id="JBAMIC010000001">
    <property type="protein sequence ID" value="KAK7114423.1"/>
    <property type="molecule type" value="Genomic_DNA"/>
</dbReference>
<dbReference type="GO" id="GO:0030659">
    <property type="term" value="C:cytoplasmic vesicle membrane"/>
    <property type="evidence" value="ECO:0007669"/>
    <property type="project" value="UniProtKB-SubCell"/>
</dbReference>
<evidence type="ECO:0000256" key="11">
    <source>
        <dbReference type="ARBA" id="ARBA00023136"/>
    </source>
</evidence>
<dbReference type="GO" id="GO:0005524">
    <property type="term" value="F:ATP binding"/>
    <property type="evidence" value="ECO:0007669"/>
    <property type="project" value="UniProtKB-UniRule"/>
</dbReference>
<keyword evidence="5" id="KW-0597">Phosphoprotein</keyword>
<feature type="compositionally biased region" description="Low complexity" evidence="19">
    <location>
        <begin position="137"/>
        <end position="178"/>
    </location>
</feature>